<keyword evidence="11" id="KW-1185">Reference proteome</keyword>
<comment type="function">
    <text evidence="8">Catalyzes the ATP-dependent phosphorylation of fructose-l-phosphate to fructose-l,6-bisphosphate.</text>
</comment>
<dbReference type="InterPro" id="IPR002173">
    <property type="entry name" value="Carboh/pur_kinase_PfkB_CS"/>
</dbReference>
<dbReference type="PIRSF" id="PIRSF000535">
    <property type="entry name" value="1PFK/6PFK/LacC"/>
    <property type="match status" value="1"/>
</dbReference>
<dbReference type="Pfam" id="PF00294">
    <property type="entry name" value="PfkB"/>
    <property type="match status" value="1"/>
</dbReference>
<accession>A0ABT1RYC1</accession>
<dbReference type="EC" id="2.7.1.144" evidence="7"/>
<keyword evidence="4 8" id="KW-0418">Kinase</keyword>
<comment type="similarity">
    <text evidence="7">Belongs to the carbohydrate kinase PfkB family. LacC subfamily.</text>
</comment>
<evidence type="ECO:0000256" key="1">
    <source>
        <dbReference type="ARBA" id="ARBA00005380"/>
    </source>
</evidence>
<evidence type="ECO:0000256" key="6">
    <source>
        <dbReference type="ARBA" id="ARBA00047745"/>
    </source>
</evidence>
<keyword evidence="2 7" id="KW-0808">Transferase</keyword>
<dbReference type="CDD" id="cd01164">
    <property type="entry name" value="FruK_PfkB_like"/>
    <property type="match status" value="1"/>
</dbReference>
<dbReference type="PANTHER" id="PTHR46566:SF1">
    <property type="entry name" value="1-PHOSPHOFRUCTOKINASE"/>
    <property type="match status" value="1"/>
</dbReference>
<evidence type="ECO:0000256" key="8">
    <source>
        <dbReference type="RuleBase" id="RU369061"/>
    </source>
</evidence>
<comment type="catalytic activity">
    <reaction evidence="7">
        <text>D-tagatofuranose 6-phosphate + ATP = D-tagatofuranose 1,6-bisphosphate + ADP + H(+)</text>
        <dbReference type="Rhea" id="RHEA:12420"/>
        <dbReference type="ChEBI" id="CHEBI:15378"/>
        <dbReference type="ChEBI" id="CHEBI:30616"/>
        <dbReference type="ChEBI" id="CHEBI:58694"/>
        <dbReference type="ChEBI" id="CHEBI:58695"/>
        <dbReference type="ChEBI" id="CHEBI:456216"/>
        <dbReference type="EC" id="2.7.1.144"/>
    </reaction>
</comment>
<evidence type="ECO:0000259" key="9">
    <source>
        <dbReference type="Pfam" id="PF00294"/>
    </source>
</evidence>
<dbReference type="InterPro" id="IPR011611">
    <property type="entry name" value="PfkB_dom"/>
</dbReference>
<evidence type="ECO:0000313" key="10">
    <source>
        <dbReference type="EMBL" id="MCQ4839667.1"/>
    </source>
</evidence>
<comment type="similarity">
    <text evidence="1">Belongs to the carbohydrate kinase pfkB family.</text>
</comment>
<keyword evidence="5 7" id="KW-0067">ATP-binding</keyword>
<evidence type="ECO:0000256" key="2">
    <source>
        <dbReference type="ARBA" id="ARBA00022679"/>
    </source>
</evidence>
<dbReference type="InterPro" id="IPR022463">
    <property type="entry name" value="1-PFruKinase"/>
</dbReference>
<dbReference type="GeneID" id="90531136"/>
<evidence type="ECO:0000256" key="4">
    <source>
        <dbReference type="ARBA" id="ARBA00022777"/>
    </source>
</evidence>
<sequence length="308" mass="31960">MVYTVTLNPAIDYIVSPAKFSAGEINRYQKAVYGPGGKGANVSLLLSSLGVRNRALGICAGFSGGEIVRLLEERGCETDFVRMPQGHSRINVKVCAPDGEETDLNGDGPDTPPEAVEELLQKLDGLGEGDTLVLAGSIPRSVPGDIYAAMLRRLEGRGVLAVVDATGEALRCVLPCRPFLVKPNSDELGELFGVEIPDVGTAKEYAKLLVREGARNVVVSMGDKGALLVGETGQSLFCRAVRGEAVSTVGAGDSLVAGFLYGYGLHGTLQGALQWGVAAGAATAFSKGIASGDAVKALYPRAGNPSPI</sequence>
<dbReference type="Gene3D" id="3.40.1190.20">
    <property type="match status" value="1"/>
</dbReference>
<evidence type="ECO:0000256" key="3">
    <source>
        <dbReference type="ARBA" id="ARBA00022741"/>
    </source>
</evidence>
<dbReference type="PANTHER" id="PTHR46566">
    <property type="entry name" value="1-PHOSPHOFRUCTOKINASE-RELATED"/>
    <property type="match status" value="1"/>
</dbReference>
<proteinExistence type="inferred from homology"/>
<dbReference type="InterPro" id="IPR017583">
    <property type="entry name" value="Tagatose/fructose_Pkinase"/>
</dbReference>
<dbReference type="NCBIfam" id="TIGR03168">
    <property type="entry name" value="1-PFK"/>
    <property type="match status" value="1"/>
</dbReference>
<dbReference type="EMBL" id="JANFZH010000013">
    <property type="protein sequence ID" value="MCQ4839667.1"/>
    <property type="molecule type" value="Genomic_DNA"/>
</dbReference>
<dbReference type="RefSeq" id="WP_066860313.1">
    <property type="nucleotide sequence ID" value="NZ_CABKVV010000009.1"/>
</dbReference>
<evidence type="ECO:0000313" key="11">
    <source>
        <dbReference type="Proteomes" id="UP001524473"/>
    </source>
</evidence>
<reference evidence="10 11" key="1">
    <citation type="submission" date="2022-06" db="EMBL/GenBank/DDBJ databases">
        <title>Isolation of gut microbiota from human fecal samples.</title>
        <authorList>
            <person name="Pamer E.G."/>
            <person name="Barat B."/>
            <person name="Waligurski E."/>
            <person name="Medina S."/>
            <person name="Paddock L."/>
            <person name="Mostad J."/>
        </authorList>
    </citation>
    <scope>NUCLEOTIDE SEQUENCE [LARGE SCALE GENOMIC DNA]</scope>
    <source>
        <strain evidence="10 11">DFI.9.73</strain>
    </source>
</reference>
<dbReference type="NCBIfam" id="TIGR03828">
    <property type="entry name" value="pfkB"/>
    <property type="match status" value="1"/>
</dbReference>
<dbReference type="SUPFAM" id="SSF53613">
    <property type="entry name" value="Ribokinase-like"/>
    <property type="match status" value="1"/>
</dbReference>
<feature type="domain" description="Carbohydrate kinase PfkB" evidence="9">
    <location>
        <begin position="11"/>
        <end position="290"/>
    </location>
</feature>
<dbReference type="InterPro" id="IPR029056">
    <property type="entry name" value="Ribokinase-like"/>
</dbReference>
<evidence type="ECO:0000256" key="7">
    <source>
        <dbReference type="PIRNR" id="PIRNR000535"/>
    </source>
</evidence>
<keyword evidence="3 7" id="KW-0547">Nucleotide-binding</keyword>
<gene>
    <name evidence="10" type="primary">pfkB</name>
    <name evidence="10" type="ORF">NE695_07045</name>
</gene>
<dbReference type="GO" id="GO:0008662">
    <property type="term" value="F:1-phosphofructokinase activity"/>
    <property type="evidence" value="ECO:0007669"/>
    <property type="project" value="UniProtKB-EC"/>
</dbReference>
<keyword evidence="7" id="KW-0423">Lactose metabolism</keyword>
<comment type="catalytic activity">
    <reaction evidence="6 8">
        <text>beta-D-fructose 1-phosphate + ATP = beta-D-fructose 1,6-bisphosphate + ADP + H(+)</text>
        <dbReference type="Rhea" id="RHEA:14213"/>
        <dbReference type="ChEBI" id="CHEBI:15378"/>
        <dbReference type="ChEBI" id="CHEBI:30616"/>
        <dbReference type="ChEBI" id="CHEBI:32966"/>
        <dbReference type="ChEBI" id="CHEBI:138881"/>
        <dbReference type="ChEBI" id="CHEBI:456216"/>
        <dbReference type="EC" id="2.7.1.56"/>
    </reaction>
</comment>
<evidence type="ECO:0000256" key="5">
    <source>
        <dbReference type="ARBA" id="ARBA00022840"/>
    </source>
</evidence>
<comment type="caution">
    <text evidence="10">The sequence shown here is derived from an EMBL/GenBank/DDBJ whole genome shotgun (WGS) entry which is preliminary data.</text>
</comment>
<name>A0ABT1RYC1_9FIRM</name>
<comment type="pathway">
    <text evidence="7">Carbohydrate metabolism; D-tagatose 6-phosphate degradation; D-glyceraldehyde 3-phosphate and glycerone phosphate from D-tagatose 6-phosphate: step 1/2.</text>
</comment>
<dbReference type="PROSITE" id="PS00584">
    <property type="entry name" value="PFKB_KINASES_2"/>
    <property type="match status" value="1"/>
</dbReference>
<dbReference type="Proteomes" id="UP001524473">
    <property type="component" value="Unassembled WGS sequence"/>
</dbReference>
<protein>
    <recommendedName>
        <fullName evidence="7">Tagatose-6-phosphate kinase</fullName>
        <ecNumber evidence="7">2.7.1.144</ecNumber>
    </recommendedName>
</protein>
<organism evidence="10 11">
    <name type="scientific">Neglectibacter timonensis</name>
    <dbReference type="NCBI Taxonomy" id="1776382"/>
    <lineage>
        <taxon>Bacteria</taxon>
        <taxon>Bacillati</taxon>
        <taxon>Bacillota</taxon>
        <taxon>Clostridia</taxon>
        <taxon>Eubacteriales</taxon>
        <taxon>Oscillospiraceae</taxon>
        <taxon>Neglectibacter</taxon>
    </lineage>
</organism>